<dbReference type="PROSITE" id="PS50234">
    <property type="entry name" value="VWFA"/>
    <property type="match status" value="1"/>
</dbReference>
<dbReference type="SUPFAM" id="SSF53300">
    <property type="entry name" value="vWA-like"/>
    <property type="match status" value="1"/>
</dbReference>
<reference evidence="2" key="1">
    <citation type="submission" date="2020-09" db="EMBL/GenBank/DDBJ databases">
        <title>A novel bacterium of genus Paenibacillus, isolated from South China Sea.</title>
        <authorList>
            <person name="Huang H."/>
            <person name="Mo K."/>
            <person name="Hu Y."/>
        </authorList>
    </citation>
    <scope>NUCLEOTIDE SEQUENCE</scope>
    <source>
        <strain evidence="2">IB182493</strain>
    </source>
</reference>
<dbReference type="InterPro" id="IPR036465">
    <property type="entry name" value="vWFA_dom_sf"/>
</dbReference>
<keyword evidence="3" id="KW-1185">Reference proteome</keyword>
<gene>
    <name evidence="2" type="ORF">IDH41_28635</name>
</gene>
<dbReference type="AlphaFoldDB" id="A0A927HAF2"/>
<proteinExistence type="predicted"/>
<dbReference type="Gene3D" id="3.40.50.410">
    <property type="entry name" value="von Willebrand factor, type A domain"/>
    <property type="match status" value="1"/>
</dbReference>
<dbReference type="PANTHER" id="PTHR10579:SF43">
    <property type="entry name" value="ZINC FINGER (C3HC4-TYPE RING FINGER) FAMILY PROTEIN"/>
    <property type="match status" value="1"/>
</dbReference>
<evidence type="ECO:0000259" key="1">
    <source>
        <dbReference type="PROSITE" id="PS50234"/>
    </source>
</evidence>
<dbReference type="Pfam" id="PF00092">
    <property type="entry name" value="VWA"/>
    <property type="match status" value="1"/>
</dbReference>
<dbReference type="EMBL" id="JACXIY010000051">
    <property type="protein sequence ID" value="MBD2872554.1"/>
    <property type="molecule type" value="Genomic_DNA"/>
</dbReference>
<protein>
    <submittedName>
        <fullName evidence="2">VWA domain-containing protein</fullName>
    </submittedName>
</protein>
<dbReference type="InterPro" id="IPR051266">
    <property type="entry name" value="CLCR"/>
</dbReference>
<dbReference type="InterPro" id="IPR002035">
    <property type="entry name" value="VWF_A"/>
</dbReference>
<evidence type="ECO:0000313" key="2">
    <source>
        <dbReference type="EMBL" id="MBD2872554.1"/>
    </source>
</evidence>
<dbReference type="PANTHER" id="PTHR10579">
    <property type="entry name" value="CALCIUM-ACTIVATED CHLORIDE CHANNEL REGULATOR"/>
    <property type="match status" value="1"/>
</dbReference>
<organism evidence="2 3">
    <name type="scientific">Paenibacillus arenilitoris</name>
    <dbReference type="NCBI Taxonomy" id="2772299"/>
    <lineage>
        <taxon>Bacteria</taxon>
        <taxon>Bacillati</taxon>
        <taxon>Bacillota</taxon>
        <taxon>Bacilli</taxon>
        <taxon>Bacillales</taxon>
        <taxon>Paenibacillaceae</taxon>
        <taxon>Paenibacillus</taxon>
    </lineage>
</organism>
<dbReference type="RefSeq" id="WP_190867351.1">
    <property type="nucleotide sequence ID" value="NZ_JACXIY010000051.1"/>
</dbReference>
<dbReference type="Proteomes" id="UP000632125">
    <property type="component" value="Unassembled WGS sequence"/>
</dbReference>
<feature type="domain" description="VWFA" evidence="1">
    <location>
        <begin position="45"/>
        <end position="224"/>
    </location>
</feature>
<accession>A0A927HAF2</accession>
<dbReference type="SMART" id="SM00327">
    <property type="entry name" value="VWA"/>
    <property type="match status" value="1"/>
</dbReference>
<name>A0A927HAF2_9BACL</name>
<comment type="caution">
    <text evidence="2">The sequence shown here is derived from an EMBL/GenBank/DDBJ whole genome shotgun (WGS) entry which is preliminary data.</text>
</comment>
<sequence>MSERICTTTRLNKRYWSTKGTEKAFLLVELNGNGTARMASRSPMNISLVLDRSGSMEGAPLAFSKKACRFVTEQLKDHDLLSLVVFDNEVQTIIPPQKVVNKDGLKTKIEAISTGGSTNLSGGLLQGIQHVKQGKELGSVNRVILLSDGHANEGITDAARLHSIAKEFVRLGIGITAMGAGDGFDEELMEGIAEHGGGNFYFIAKPEEIPGIFSKELEGLLSVIVQNLHLTMKPSENVSIERIYGYQADPAEQGMQLILGDVFEGETKSILIELSFGSHLEGKHKILDLQWEYADVSEGVQLCAIQHSIEVDFTSDIYLLMHQEVDPYVEKQIKITETALAIEDAIVAFDRGDEQMGLKLLQHQADTMLCAAIQSEDAELREEAQQLYHQLENFSFTSHTRKSLHEQKYRQMKRKR</sequence>
<evidence type="ECO:0000313" key="3">
    <source>
        <dbReference type="Proteomes" id="UP000632125"/>
    </source>
</evidence>